<gene>
    <name evidence="1" type="ORF">F4820DRAFT_408327</name>
</gene>
<keyword evidence="1" id="KW-0560">Oxidoreductase</keyword>
<reference evidence="1 2" key="1">
    <citation type="journal article" date="2022" name="New Phytol.">
        <title>Ecological generalism drives hyperdiversity of secondary metabolite gene clusters in xylarialean endophytes.</title>
        <authorList>
            <person name="Franco M.E.E."/>
            <person name="Wisecaver J.H."/>
            <person name="Arnold A.E."/>
            <person name="Ju Y.M."/>
            <person name="Slot J.C."/>
            <person name="Ahrendt S."/>
            <person name="Moore L.P."/>
            <person name="Eastman K.E."/>
            <person name="Scott K."/>
            <person name="Konkel Z."/>
            <person name="Mondo S.J."/>
            <person name="Kuo A."/>
            <person name="Hayes R.D."/>
            <person name="Haridas S."/>
            <person name="Andreopoulos B."/>
            <person name="Riley R."/>
            <person name="LaButti K."/>
            <person name="Pangilinan J."/>
            <person name="Lipzen A."/>
            <person name="Amirebrahimi M."/>
            <person name="Yan J."/>
            <person name="Adam C."/>
            <person name="Keymanesh K."/>
            <person name="Ng V."/>
            <person name="Louie K."/>
            <person name="Northen T."/>
            <person name="Drula E."/>
            <person name="Henrissat B."/>
            <person name="Hsieh H.M."/>
            <person name="Youens-Clark K."/>
            <person name="Lutzoni F."/>
            <person name="Miadlikowska J."/>
            <person name="Eastwood D.C."/>
            <person name="Hamelin R.C."/>
            <person name="Grigoriev I.V."/>
            <person name="U'Ren J.M."/>
        </authorList>
    </citation>
    <scope>NUCLEOTIDE SEQUENCE [LARGE SCALE GENOMIC DNA]</scope>
    <source>
        <strain evidence="1 2">CBS 119005</strain>
    </source>
</reference>
<proteinExistence type="predicted"/>
<evidence type="ECO:0000313" key="1">
    <source>
        <dbReference type="EMBL" id="KAI4868935.1"/>
    </source>
</evidence>
<sequence>MAPLKVLIAGAGVAGPALAFWLARIGCETTVIERSSTIRDSGHQVDLRGQGIVVMRLMGIEDVVRAALCSEPGMRFVDHRGRSQAFIAANKTGKGTQSATSEFEIMRGDLVDILYEATRNLKGVKYIFDSHIKDFTQDEGSPGGKVHVTFADGSQDDYDILVGAEGIGSKTRKIMLGPEFPDPRHDLGAHIAYYTAPSQEGDSNDWVTCLIPGKKFLMTRKDKPENIRVYLATRGNCEALHAAKTLAEQKAAWVELFKGSEGAQLDRFLKALSESPMADDLYSQHMTQIRLPEGAWSRGRVVLLGDAAYCPTPFGGGVGTTAALIGAYVLAGELAKRWKANGESLDTSGVEAAGKEYERLVRPFITSEQKGHGWFLKAILPETKLIVWIFHTVVWIIVSLRIDRLLQNLLTPEESHKLEYPDYFGLQEKR</sequence>
<accession>A0ACB9ZCM4</accession>
<keyword evidence="1" id="KW-0503">Monooxygenase</keyword>
<protein>
    <submittedName>
        <fullName evidence="1">Monooxygenase</fullName>
    </submittedName>
</protein>
<evidence type="ECO:0000313" key="2">
    <source>
        <dbReference type="Proteomes" id="UP001497700"/>
    </source>
</evidence>
<organism evidence="1 2">
    <name type="scientific">Hypoxylon rubiginosum</name>
    <dbReference type="NCBI Taxonomy" id="110542"/>
    <lineage>
        <taxon>Eukaryota</taxon>
        <taxon>Fungi</taxon>
        <taxon>Dikarya</taxon>
        <taxon>Ascomycota</taxon>
        <taxon>Pezizomycotina</taxon>
        <taxon>Sordariomycetes</taxon>
        <taxon>Xylariomycetidae</taxon>
        <taxon>Xylariales</taxon>
        <taxon>Hypoxylaceae</taxon>
        <taxon>Hypoxylon</taxon>
    </lineage>
</organism>
<keyword evidence="2" id="KW-1185">Reference proteome</keyword>
<dbReference type="Proteomes" id="UP001497700">
    <property type="component" value="Unassembled WGS sequence"/>
</dbReference>
<comment type="caution">
    <text evidence="1">The sequence shown here is derived from an EMBL/GenBank/DDBJ whole genome shotgun (WGS) entry which is preliminary data.</text>
</comment>
<dbReference type="EMBL" id="MU393434">
    <property type="protein sequence ID" value="KAI4868935.1"/>
    <property type="molecule type" value="Genomic_DNA"/>
</dbReference>
<name>A0ACB9ZCM4_9PEZI</name>